<dbReference type="InterPro" id="IPR050951">
    <property type="entry name" value="Retrovirus_Pol_polyprotein"/>
</dbReference>
<comment type="caution">
    <text evidence="1">The sequence shown here is derived from an EMBL/GenBank/DDBJ whole genome shotgun (WGS) entry which is preliminary data.</text>
</comment>
<protein>
    <recommendedName>
        <fullName evidence="3">Integrase catalytic domain-containing protein</fullName>
    </recommendedName>
</protein>
<evidence type="ECO:0000313" key="2">
    <source>
        <dbReference type="Proteomes" id="UP001159363"/>
    </source>
</evidence>
<gene>
    <name evidence="1" type="ORF">PR048_012356</name>
</gene>
<dbReference type="EMBL" id="JARBHB010000004">
    <property type="protein sequence ID" value="KAJ8886147.1"/>
    <property type="molecule type" value="Genomic_DNA"/>
</dbReference>
<reference evidence="1 2" key="1">
    <citation type="submission" date="2023-02" db="EMBL/GenBank/DDBJ databases">
        <title>LHISI_Scaffold_Assembly.</title>
        <authorList>
            <person name="Stuart O.P."/>
            <person name="Cleave R."/>
            <person name="Magrath M.J.L."/>
            <person name="Mikheyev A.S."/>
        </authorList>
    </citation>
    <scope>NUCLEOTIDE SEQUENCE [LARGE SCALE GENOMIC DNA]</scope>
    <source>
        <strain evidence="1">Daus_M_001</strain>
        <tissue evidence="1">Leg muscle</tissue>
    </source>
</reference>
<dbReference type="InterPro" id="IPR012337">
    <property type="entry name" value="RNaseH-like_sf"/>
</dbReference>
<dbReference type="InterPro" id="IPR036397">
    <property type="entry name" value="RNaseH_sf"/>
</dbReference>
<name>A0ABQ9HPH7_9NEOP</name>
<keyword evidence="2" id="KW-1185">Reference proteome</keyword>
<proteinExistence type="predicted"/>
<accession>A0ABQ9HPH7</accession>
<evidence type="ECO:0000313" key="1">
    <source>
        <dbReference type="EMBL" id="KAJ8886147.1"/>
    </source>
</evidence>
<dbReference type="PANTHER" id="PTHR37984">
    <property type="entry name" value="PROTEIN CBG26694"/>
    <property type="match status" value="1"/>
</dbReference>
<dbReference type="Gene3D" id="3.30.420.10">
    <property type="entry name" value="Ribonuclease H-like superfamily/Ribonuclease H"/>
    <property type="match status" value="1"/>
</dbReference>
<dbReference type="Proteomes" id="UP001159363">
    <property type="component" value="Chromosome X"/>
</dbReference>
<evidence type="ECO:0008006" key="3">
    <source>
        <dbReference type="Google" id="ProtNLM"/>
    </source>
</evidence>
<sequence>MSKNQCTKRNTRWTMTGGRNRHFCTVSEKLCDTIVEIEELHDMSSDETINKLKAIFFVKFRQFAKDWGFQHDTSSPQYPQPNGLVERHIQTLAMLELNNTSIDHNTRAPAEMMFTRIPRSLLSFRPGTHTWYEQDQVQLRVRQEKQRYYHNKGCKELKPLLPGEDIFYNNEGQWDRGTGHVVGYAPQRPRSYVVLTPGEKYIERIIVQLH</sequence>
<dbReference type="SUPFAM" id="SSF53098">
    <property type="entry name" value="Ribonuclease H-like"/>
    <property type="match status" value="1"/>
</dbReference>
<organism evidence="1 2">
    <name type="scientific">Dryococelus australis</name>
    <dbReference type="NCBI Taxonomy" id="614101"/>
    <lineage>
        <taxon>Eukaryota</taxon>
        <taxon>Metazoa</taxon>
        <taxon>Ecdysozoa</taxon>
        <taxon>Arthropoda</taxon>
        <taxon>Hexapoda</taxon>
        <taxon>Insecta</taxon>
        <taxon>Pterygota</taxon>
        <taxon>Neoptera</taxon>
        <taxon>Polyneoptera</taxon>
        <taxon>Phasmatodea</taxon>
        <taxon>Verophasmatodea</taxon>
        <taxon>Anareolatae</taxon>
        <taxon>Phasmatidae</taxon>
        <taxon>Eurycanthinae</taxon>
        <taxon>Dryococelus</taxon>
    </lineage>
</organism>
<dbReference type="PANTHER" id="PTHR37984:SF7">
    <property type="entry name" value="INTEGRASE CATALYTIC DOMAIN-CONTAINING PROTEIN"/>
    <property type="match status" value="1"/>
</dbReference>